<dbReference type="Proteomes" id="UP000289340">
    <property type="component" value="Chromosome 20"/>
</dbReference>
<dbReference type="AlphaFoldDB" id="A0A445F5E5"/>
<feature type="compositionally biased region" description="Pro residues" evidence="1">
    <location>
        <begin position="11"/>
        <end position="20"/>
    </location>
</feature>
<feature type="region of interest" description="Disordered" evidence="1">
    <location>
        <begin position="1"/>
        <end position="67"/>
    </location>
</feature>
<comment type="caution">
    <text evidence="2">The sequence shown here is derived from an EMBL/GenBank/DDBJ whole genome shotgun (WGS) entry which is preliminary data.</text>
</comment>
<proteinExistence type="predicted"/>
<organism evidence="2 3">
    <name type="scientific">Glycine soja</name>
    <name type="common">Wild soybean</name>
    <dbReference type="NCBI Taxonomy" id="3848"/>
    <lineage>
        <taxon>Eukaryota</taxon>
        <taxon>Viridiplantae</taxon>
        <taxon>Streptophyta</taxon>
        <taxon>Embryophyta</taxon>
        <taxon>Tracheophyta</taxon>
        <taxon>Spermatophyta</taxon>
        <taxon>Magnoliopsida</taxon>
        <taxon>eudicotyledons</taxon>
        <taxon>Gunneridae</taxon>
        <taxon>Pentapetalae</taxon>
        <taxon>rosids</taxon>
        <taxon>fabids</taxon>
        <taxon>Fabales</taxon>
        <taxon>Fabaceae</taxon>
        <taxon>Papilionoideae</taxon>
        <taxon>50 kb inversion clade</taxon>
        <taxon>NPAAA clade</taxon>
        <taxon>indigoferoid/millettioid clade</taxon>
        <taxon>Phaseoleae</taxon>
        <taxon>Glycine</taxon>
        <taxon>Glycine subgen. Soja</taxon>
    </lineage>
</organism>
<evidence type="ECO:0000256" key="1">
    <source>
        <dbReference type="SAM" id="MobiDB-lite"/>
    </source>
</evidence>
<keyword evidence="3" id="KW-1185">Reference proteome</keyword>
<name>A0A445F5E5_GLYSO</name>
<dbReference type="EMBL" id="QZWG01000020">
    <property type="protein sequence ID" value="RZB44042.1"/>
    <property type="molecule type" value="Genomic_DNA"/>
</dbReference>
<accession>A0A445F5E5</accession>
<evidence type="ECO:0000313" key="3">
    <source>
        <dbReference type="Proteomes" id="UP000289340"/>
    </source>
</evidence>
<protein>
    <submittedName>
        <fullName evidence="2">Uncharacterized protein</fullName>
    </submittedName>
</protein>
<reference evidence="2 3" key="1">
    <citation type="submission" date="2018-09" db="EMBL/GenBank/DDBJ databases">
        <title>A high-quality reference genome of wild soybean provides a powerful tool to mine soybean genomes.</title>
        <authorList>
            <person name="Xie M."/>
            <person name="Chung C.Y.L."/>
            <person name="Li M.-W."/>
            <person name="Wong F.-L."/>
            <person name="Chan T.-F."/>
            <person name="Lam H.-M."/>
        </authorList>
    </citation>
    <scope>NUCLEOTIDE SEQUENCE [LARGE SCALE GENOMIC DNA]</scope>
    <source>
        <strain evidence="3">cv. W05</strain>
        <tissue evidence="2">Hypocotyl of etiolated seedlings</tissue>
    </source>
</reference>
<gene>
    <name evidence="2" type="ORF">D0Y65_054196</name>
</gene>
<evidence type="ECO:0000313" key="2">
    <source>
        <dbReference type="EMBL" id="RZB44042.1"/>
    </source>
</evidence>
<sequence length="67" mass="7688">MSNTTYCRPPFRNPMRPPSPDSSTSSPAIAWCGTMRRRPSSAGNPTRKKRLRSEEHTSFFVGMRRCR</sequence>